<dbReference type="Gene3D" id="3.90.182.10">
    <property type="entry name" value="Toxin - Anthrax Protective Antigen,domain 1"/>
    <property type="match status" value="1"/>
</dbReference>
<dbReference type="PROSITE" id="PS51820">
    <property type="entry name" value="PA14"/>
    <property type="match status" value="1"/>
</dbReference>
<evidence type="ECO:0000313" key="4">
    <source>
        <dbReference type="Proteomes" id="UP001228636"/>
    </source>
</evidence>
<dbReference type="SUPFAM" id="SSF56988">
    <property type="entry name" value="Anthrax protective antigen"/>
    <property type="match status" value="1"/>
</dbReference>
<organism evidence="3 4">
    <name type="scientific">Polaribacter sejongensis</name>
    <dbReference type="NCBI Taxonomy" id="985043"/>
    <lineage>
        <taxon>Bacteria</taxon>
        <taxon>Pseudomonadati</taxon>
        <taxon>Bacteroidota</taxon>
        <taxon>Flavobacteriia</taxon>
        <taxon>Flavobacteriales</taxon>
        <taxon>Flavobacteriaceae</taxon>
    </lineage>
</organism>
<feature type="non-terminal residue" evidence="3">
    <location>
        <position position="1334"/>
    </location>
</feature>
<reference evidence="3 4" key="1">
    <citation type="journal article" date="2014" name="Int. J. Syst. Evol. Microbiol.">
        <title>Complete genome sequence of Corynebacterium casei LMG S-19264T (=DSM 44701T), isolated from a smear-ripened cheese.</title>
        <authorList>
            <consortium name="US DOE Joint Genome Institute (JGI-PGF)"/>
            <person name="Walter F."/>
            <person name="Albersmeier A."/>
            <person name="Kalinowski J."/>
            <person name="Ruckert C."/>
        </authorList>
    </citation>
    <scope>NUCLEOTIDE SEQUENCE [LARGE SCALE GENOMIC DNA]</scope>
    <source>
        <strain evidence="3 4">CECT 8670</strain>
    </source>
</reference>
<evidence type="ECO:0000259" key="2">
    <source>
        <dbReference type="PROSITE" id="PS51820"/>
    </source>
</evidence>
<proteinExistence type="predicted"/>
<dbReference type="Proteomes" id="UP001228636">
    <property type="component" value="Unassembled WGS sequence"/>
</dbReference>
<feature type="compositionally biased region" description="Polar residues" evidence="1">
    <location>
        <begin position="304"/>
        <end position="314"/>
    </location>
</feature>
<feature type="compositionally biased region" description="Low complexity" evidence="1">
    <location>
        <begin position="698"/>
        <end position="709"/>
    </location>
</feature>
<dbReference type="InterPro" id="IPR011658">
    <property type="entry name" value="PA14_dom"/>
</dbReference>
<feature type="region of interest" description="Disordered" evidence="1">
    <location>
        <begin position="672"/>
        <end position="710"/>
    </location>
</feature>
<sequence>MINPLNKTKKFRLKKSQFLYVLFLFTINSYSQTLITTSIGKSTNKTNTTDTVDTDNDGIIDSIDIDDDNDGILDVNETDNNCAASRNNRLNYEFYDSVPTGSTVDNIPTTGAKGTGTVTDFDVDALYAIETPGDGDTFSIRYTGFITIETSETYTFYTNSDDGSKLFIDNNQIVSNDGNHGPTEKSGSIALLPGLHDITVLFFENGGGESLTVQYSSSSITKSAIPFSKLSSSKICDNDPDGDGITNSLDLDSDNDGIPDNIEAQTTRGYIPPTGIDSDNDGLDNAYDATPNGNSDGSGSLGLTTINTDENATSGADVKPDYLDLDADGDGLFDVDESGSNLPNDGAGKVTGTLGTNGLVDAIETGGTDNLYTEVKGKYDDTQTDNFTDTDGDANSAIGDVDYRDINVNIDTDNDGIPDSIDADSDNDGIIDSVEDGNCDLSEKVEIIVISSEDFGTGTTRTTNNNVENHSYTSSGAIPDGSYAVVSSLTSGLSDYNRTDKNGDIDSNIDQFTGPAGGSTNSRYLAINMINQASTEFYRQSLTNLIIGADYRFRLDLAGLCNGCSDKPIFRLEVQDDSGATTQTISSPAAGEPNDDIWRRVSLNFTATKTTLDIVIFNDQPNGSAGNDVGVDNIVFATLECPASFNDQDGDGIPNSLDLDSDNDGIPDVIEAGGIDADRDGKADGDIDPNNGIPSSAGTGNTPTNTDGDAVANYLDLDADNDGIPDNIESQTSKGYIAPSGFGAGITDANNNGMDDAYESGAIIGVNPTNTDENATVNADTIPDYLDLDSDGDGIFDVIESGTGLPNDGNGMSTGTFGINGLNDLAETGNTDLGYTDVNGIFDNTQTDNFTDADTDALTFGDVDYRDISDDGIAMITQVYQYDNDSNTDRWIEITNIHATKSIAANLIQVQLYVDKTGTQTTVPDAFYTFPNILAAGKSILLKSTNNAITNFDNSDLTRVINSDVLTNIEGANDMVTLSSTNDASSYNNRYDIIQAIADKTSQVRIDETLIYNKNYDANEWVVFIDDAILPYQPIGDETVAGDKRHPQDPLISEIESSSTEANTLLGLHRINITTSTATNNLYTNGYPDRSRSVVIDQDFKHETNRLSARKLKVNASNTLTVTDQLLVVTNDITLDGDIRLAGTLAQLVQTHTGTSTISSTTTGVMGKLLVDQNSDIPSLYRYGYMSSPVNSGTNTYTIEDVLKDGTDPSNPKDITFVDGYDGSFDPTNTLAISLADYWIYTYSPETNGRINYVHQNEDGEINRGDGFIFKGPGKEDGQNYTFSGTPNDGDFNTIVQIGTDQDYLIGNPFPSAINTRKFIEDNLDSTTGTLYFW</sequence>
<feature type="region of interest" description="Disordered" evidence="1">
    <location>
        <begin position="263"/>
        <end position="322"/>
    </location>
</feature>
<comment type="caution">
    <text evidence="3">The sequence shown here is derived from an EMBL/GenBank/DDBJ whole genome shotgun (WGS) entry which is preliminary data.</text>
</comment>
<name>A0AAJ1QZT6_9FLAO</name>
<evidence type="ECO:0000256" key="1">
    <source>
        <dbReference type="SAM" id="MobiDB-lite"/>
    </source>
</evidence>
<gene>
    <name evidence="3" type="ORF">QWY81_18085</name>
</gene>
<evidence type="ECO:0000313" key="3">
    <source>
        <dbReference type="EMBL" id="MDN3621383.1"/>
    </source>
</evidence>
<dbReference type="EMBL" id="JAUFQH010000023">
    <property type="protein sequence ID" value="MDN3621383.1"/>
    <property type="molecule type" value="Genomic_DNA"/>
</dbReference>
<dbReference type="SMART" id="SM00758">
    <property type="entry name" value="PA14"/>
    <property type="match status" value="1"/>
</dbReference>
<feature type="compositionally biased region" description="Low complexity" evidence="1">
    <location>
        <begin position="292"/>
        <end position="303"/>
    </location>
</feature>
<dbReference type="Pfam" id="PF07691">
    <property type="entry name" value="PA14"/>
    <property type="match status" value="1"/>
</dbReference>
<feature type="domain" description="PA14" evidence="2">
    <location>
        <begin position="85"/>
        <end position="229"/>
    </location>
</feature>
<feature type="compositionally biased region" description="Basic and acidic residues" evidence="1">
    <location>
        <begin position="676"/>
        <end position="685"/>
    </location>
</feature>
<dbReference type="InterPro" id="IPR037524">
    <property type="entry name" value="PA14/GLEYA"/>
</dbReference>
<accession>A0AAJ1QZT6</accession>
<protein>
    <submittedName>
        <fullName evidence="3">PA14 domain-containing protein</fullName>
    </submittedName>
</protein>
<dbReference type="RefSeq" id="WP_290249440.1">
    <property type="nucleotide sequence ID" value="NZ_JAUFQH010000023.1"/>
</dbReference>